<dbReference type="Ensembl" id="ENSABRT00000001940.1">
    <property type="protein sequence ID" value="ENSABRP00000001327.1"/>
    <property type="gene ID" value="ENSABRG00000001374.1"/>
</dbReference>
<feature type="compositionally biased region" description="Polar residues" evidence="1">
    <location>
        <begin position="23"/>
        <end position="34"/>
    </location>
</feature>
<reference evidence="2" key="1">
    <citation type="submission" date="2025-08" db="UniProtKB">
        <authorList>
            <consortium name="Ensembl"/>
        </authorList>
    </citation>
    <scope>IDENTIFICATION</scope>
</reference>
<name>A0A8B9BAI6_9AVES</name>
<keyword evidence="3" id="KW-1185">Reference proteome</keyword>
<evidence type="ECO:0000313" key="3">
    <source>
        <dbReference type="Proteomes" id="UP000694426"/>
    </source>
</evidence>
<evidence type="ECO:0000256" key="1">
    <source>
        <dbReference type="SAM" id="MobiDB-lite"/>
    </source>
</evidence>
<protein>
    <submittedName>
        <fullName evidence="2">Uncharacterized protein</fullName>
    </submittedName>
</protein>
<sequence length="83" mass="9013">MGHLQICQRPETESGKEQGRSFAMQSEDSSISTSAVKHNGVITQTCHHRAISQLTRMGRSFTFIVGSLPVPAGRESPCLWAVG</sequence>
<accession>A0A8B9BAI6</accession>
<reference evidence="2" key="2">
    <citation type="submission" date="2025-09" db="UniProtKB">
        <authorList>
            <consortium name="Ensembl"/>
        </authorList>
    </citation>
    <scope>IDENTIFICATION</scope>
</reference>
<feature type="region of interest" description="Disordered" evidence="1">
    <location>
        <begin position="1"/>
        <end position="34"/>
    </location>
</feature>
<dbReference type="Proteomes" id="UP000694426">
    <property type="component" value="Unplaced"/>
</dbReference>
<dbReference type="AlphaFoldDB" id="A0A8B9BAI6"/>
<feature type="compositionally biased region" description="Basic and acidic residues" evidence="1">
    <location>
        <begin position="10"/>
        <end position="19"/>
    </location>
</feature>
<evidence type="ECO:0000313" key="2">
    <source>
        <dbReference type="Ensembl" id="ENSABRP00000001327.1"/>
    </source>
</evidence>
<organism evidence="2 3">
    <name type="scientific">Anser brachyrhynchus</name>
    <name type="common">Pink-footed goose</name>
    <dbReference type="NCBI Taxonomy" id="132585"/>
    <lineage>
        <taxon>Eukaryota</taxon>
        <taxon>Metazoa</taxon>
        <taxon>Chordata</taxon>
        <taxon>Craniata</taxon>
        <taxon>Vertebrata</taxon>
        <taxon>Euteleostomi</taxon>
        <taxon>Archelosauria</taxon>
        <taxon>Archosauria</taxon>
        <taxon>Dinosauria</taxon>
        <taxon>Saurischia</taxon>
        <taxon>Theropoda</taxon>
        <taxon>Coelurosauria</taxon>
        <taxon>Aves</taxon>
        <taxon>Neognathae</taxon>
        <taxon>Galloanserae</taxon>
        <taxon>Anseriformes</taxon>
        <taxon>Anatidae</taxon>
        <taxon>Anserinae</taxon>
        <taxon>Anser</taxon>
    </lineage>
</organism>
<proteinExistence type="predicted"/>